<proteinExistence type="predicted"/>
<reference evidence="2" key="1">
    <citation type="journal article" date="2015" name="Nature">
        <title>Complex archaea that bridge the gap between prokaryotes and eukaryotes.</title>
        <authorList>
            <person name="Spang A."/>
            <person name="Saw J.H."/>
            <person name="Jorgensen S.L."/>
            <person name="Zaremba-Niedzwiedzka K."/>
            <person name="Martijn J."/>
            <person name="Lind A.E."/>
            <person name="van Eijk R."/>
            <person name="Schleper C."/>
            <person name="Guy L."/>
            <person name="Ettema T.J."/>
        </authorList>
    </citation>
    <scope>NUCLEOTIDE SEQUENCE</scope>
</reference>
<name>A0A0F9LQG5_9ZZZZ</name>
<protein>
    <recommendedName>
        <fullName evidence="3">Resolvase HTH domain-containing protein</fullName>
    </recommendedName>
</protein>
<dbReference type="Gene3D" id="1.10.10.60">
    <property type="entry name" value="Homeodomain-like"/>
    <property type="match status" value="1"/>
</dbReference>
<accession>A0A0F9LQG5</accession>
<organism evidence="2">
    <name type="scientific">marine sediment metagenome</name>
    <dbReference type="NCBI Taxonomy" id="412755"/>
    <lineage>
        <taxon>unclassified sequences</taxon>
        <taxon>metagenomes</taxon>
        <taxon>ecological metagenomes</taxon>
    </lineage>
</organism>
<gene>
    <name evidence="2" type="ORF">LCGC14_1479010</name>
</gene>
<dbReference type="AlphaFoldDB" id="A0A0F9LQG5"/>
<evidence type="ECO:0000256" key="1">
    <source>
        <dbReference type="SAM" id="MobiDB-lite"/>
    </source>
</evidence>
<comment type="caution">
    <text evidence="2">The sequence shown here is derived from an EMBL/GenBank/DDBJ whole genome shotgun (WGS) entry which is preliminary data.</text>
</comment>
<feature type="compositionally biased region" description="Basic residues" evidence="1">
    <location>
        <begin position="1"/>
        <end position="22"/>
    </location>
</feature>
<feature type="region of interest" description="Disordered" evidence="1">
    <location>
        <begin position="1"/>
        <end position="24"/>
    </location>
</feature>
<dbReference type="InterPro" id="IPR009057">
    <property type="entry name" value="Homeodomain-like_sf"/>
</dbReference>
<evidence type="ECO:0000313" key="2">
    <source>
        <dbReference type="EMBL" id="KKM66655.1"/>
    </source>
</evidence>
<dbReference type="EMBL" id="LAZR01010488">
    <property type="protein sequence ID" value="KKM66655.1"/>
    <property type="molecule type" value="Genomic_DNA"/>
</dbReference>
<sequence length="167" mass="19316">MKKSNAKKKPKARKKPGPKLKGGRPTLFKQEFAEIAKELILHGMSLSKLAIFLKIHRDTLYQWMKDHPKFSDTITKAQDDYNCGRVEKSMLRSAQGFRFTETTHEADKDGNMVLTKKVRKFVPPNATMAIFWSTNRAKNRWKHQNRMEHDISPEAANFIMNIGKKKG</sequence>
<dbReference type="SUPFAM" id="SSF46689">
    <property type="entry name" value="Homeodomain-like"/>
    <property type="match status" value="1"/>
</dbReference>
<evidence type="ECO:0008006" key="3">
    <source>
        <dbReference type="Google" id="ProtNLM"/>
    </source>
</evidence>